<protein>
    <submittedName>
        <fullName evidence="1">Uncharacterized protein</fullName>
    </submittedName>
</protein>
<gene>
    <name evidence="1" type="ORF">G2W53_028848</name>
</gene>
<keyword evidence="2" id="KW-1185">Reference proteome</keyword>
<reference evidence="1" key="1">
    <citation type="submission" date="2020-09" db="EMBL/GenBank/DDBJ databases">
        <title>Genome-Enabled Discovery of Anthraquinone Biosynthesis in Senna tora.</title>
        <authorList>
            <person name="Kang S.-H."/>
            <person name="Pandey R.P."/>
            <person name="Lee C.-M."/>
            <person name="Sim J.-S."/>
            <person name="Jeong J.-T."/>
            <person name="Choi B.-S."/>
            <person name="Jung M."/>
            <person name="Ginzburg D."/>
            <person name="Zhao K."/>
            <person name="Won S.Y."/>
            <person name="Oh T.-J."/>
            <person name="Yu Y."/>
            <person name="Kim N.-H."/>
            <person name="Lee O.R."/>
            <person name="Lee T.-H."/>
            <person name="Bashyal P."/>
            <person name="Kim T.-S."/>
            <person name="Lee W.-H."/>
            <person name="Kawkins C."/>
            <person name="Kim C.-K."/>
            <person name="Kim J.S."/>
            <person name="Ahn B.O."/>
            <person name="Rhee S.Y."/>
            <person name="Sohng J.K."/>
        </authorList>
    </citation>
    <scope>NUCLEOTIDE SEQUENCE</scope>
    <source>
        <tissue evidence="1">Leaf</tissue>
    </source>
</reference>
<sequence length="45" mass="5161">MAGVIVPFFKHDSWRENVESMLLNNPMPSIAKDIGSNSQIFRRNI</sequence>
<name>A0A834WF61_9FABA</name>
<organism evidence="1 2">
    <name type="scientific">Senna tora</name>
    <dbReference type="NCBI Taxonomy" id="362788"/>
    <lineage>
        <taxon>Eukaryota</taxon>
        <taxon>Viridiplantae</taxon>
        <taxon>Streptophyta</taxon>
        <taxon>Embryophyta</taxon>
        <taxon>Tracheophyta</taxon>
        <taxon>Spermatophyta</taxon>
        <taxon>Magnoliopsida</taxon>
        <taxon>eudicotyledons</taxon>
        <taxon>Gunneridae</taxon>
        <taxon>Pentapetalae</taxon>
        <taxon>rosids</taxon>
        <taxon>fabids</taxon>
        <taxon>Fabales</taxon>
        <taxon>Fabaceae</taxon>
        <taxon>Caesalpinioideae</taxon>
        <taxon>Cassia clade</taxon>
        <taxon>Senna</taxon>
    </lineage>
</organism>
<dbReference type="EMBL" id="JAAIUW010000009">
    <property type="protein sequence ID" value="KAF7814879.1"/>
    <property type="molecule type" value="Genomic_DNA"/>
</dbReference>
<accession>A0A834WF61</accession>
<evidence type="ECO:0000313" key="1">
    <source>
        <dbReference type="EMBL" id="KAF7814879.1"/>
    </source>
</evidence>
<evidence type="ECO:0000313" key="2">
    <source>
        <dbReference type="Proteomes" id="UP000634136"/>
    </source>
</evidence>
<dbReference type="Proteomes" id="UP000634136">
    <property type="component" value="Unassembled WGS sequence"/>
</dbReference>
<proteinExistence type="predicted"/>
<comment type="caution">
    <text evidence="1">The sequence shown here is derived from an EMBL/GenBank/DDBJ whole genome shotgun (WGS) entry which is preliminary data.</text>
</comment>
<dbReference type="AlphaFoldDB" id="A0A834WF61"/>